<dbReference type="OrthoDB" id="2051390at2"/>
<gene>
    <name evidence="1" type="ORF">BEH84_03510</name>
    <name evidence="2" type="ORF">BEI59_16985</name>
</gene>
<accession>A0A1E3UFX5</accession>
<dbReference type="EMBL" id="MEHA01000012">
    <property type="protein sequence ID" value="ODR49636.1"/>
    <property type="molecule type" value="Genomic_DNA"/>
</dbReference>
<dbReference type="EMBL" id="MCGI01000003">
    <property type="protein sequence ID" value="ODM11081.1"/>
    <property type="molecule type" value="Genomic_DNA"/>
</dbReference>
<proteinExistence type="predicted"/>
<dbReference type="AlphaFoldDB" id="A0A1E3UFX5"/>
<evidence type="ECO:0000313" key="3">
    <source>
        <dbReference type="Proteomes" id="UP000094271"/>
    </source>
</evidence>
<organism evidence="2 3">
    <name type="scientific">Eisenbergiella tayi</name>
    <dbReference type="NCBI Taxonomy" id="1432052"/>
    <lineage>
        <taxon>Bacteria</taxon>
        <taxon>Bacillati</taxon>
        <taxon>Bacillota</taxon>
        <taxon>Clostridia</taxon>
        <taxon>Lachnospirales</taxon>
        <taxon>Lachnospiraceae</taxon>
        <taxon>Eisenbergiella</taxon>
    </lineage>
</organism>
<reference evidence="1 4" key="1">
    <citation type="submission" date="2016-07" db="EMBL/GenBank/DDBJ databases">
        <title>Characterization of isolates of Eisenbergiella tayi derived from blood cultures, using whole genome sequencing.</title>
        <authorList>
            <person name="Burdz T."/>
            <person name="Wiebe D."/>
            <person name="Huynh C."/>
            <person name="Bernard K."/>
        </authorList>
    </citation>
    <scope>NUCLEOTIDE SEQUENCE [LARGE SCALE GENOMIC DNA]</scope>
    <source>
        <strain evidence="1 4">NML 120489</strain>
    </source>
</reference>
<name>A0A1E3UFX5_9FIRM</name>
<evidence type="ECO:0000313" key="4">
    <source>
        <dbReference type="Proteomes" id="UP000095003"/>
    </source>
</evidence>
<evidence type="ECO:0000313" key="1">
    <source>
        <dbReference type="EMBL" id="ODM11081.1"/>
    </source>
</evidence>
<protein>
    <submittedName>
        <fullName evidence="2">Uncharacterized protein</fullName>
    </submittedName>
</protein>
<sequence>MLKSKYKAFEIQDDKVSETVVEGNLIAIADFIKNCKEGSIITIHMLEGEPFLIGLSKLFLYCEDNEFLNNQLIPYLRGI</sequence>
<comment type="caution">
    <text evidence="2">The sequence shown here is derived from an EMBL/GenBank/DDBJ whole genome shotgun (WGS) entry which is preliminary data.</text>
</comment>
<reference evidence="2 3" key="2">
    <citation type="submission" date="2016-08" db="EMBL/GenBank/DDBJ databases">
        <authorList>
            <person name="Seilhamer J.J."/>
        </authorList>
    </citation>
    <scope>NUCLEOTIDE SEQUENCE [LARGE SCALE GENOMIC DNA]</scope>
    <source>
        <strain evidence="2 3">NML150140-1</strain>
    </source>
</reference>
<evidence type="ECO:0000313" key="2">
    <source>
        <dbReference type="EMBL" id="ODR49636.1"/>
    </source>
</evidence>
<dbReference type="RefSeq" id="WP_069157767.1">
    <property type="nucleotide sequence ID" value="NZ_DBFYTC010000047.1"/>
</dbReference>
<dbReference type="Proteomes" id="UP000095003">
    <property type="component" value="Unassembled WGS sequence"/>
</dbReference>
<dbReference type="Proteomes" id="UP000094271">
    <property type="component" value="Unassembled WGS sequence"/>
</dbReference>